<evidence type="ECO:0000313" key="1">
    <source>
        <dbReference type="EMBL" id="MFC7096321.1"/>
    </source>
</evidence>
<evidence type="ECO:0000313" key="2">
    <source>
        <dbReference type="Proteomes" id="UP001596388"/>
    </source>
</evidence>
<proteinExistence type="predicted"/>
<dbReference type="Proteomes" id="UP001596388">
    <property type="component" value="Unassembled WGS sequence"/>
</dbReference>
<comment type="caution">
    <text evidence="1">The sequence shown here is derived from an EMBL/GenBank/DDBJ whole genome shotgun (WGS) entry which is preliminary data.</text>
</comment>
<dbReference type="AlphaFoldDB" id="A0ABD5WVI3"/>
<accession>A0ABD5WVI3</accession>
<name>A0ABD5WVI3_9EURY</name>
<organism evidence="1 2">
    <name type="scientific">Halobaculum marinum</name>
    <dbReference type="NCBI Taxonomy" id="3031996"/>
    <lineage>
        <taxon>Archaea</taxon>
        <taxon>Methanobacteriati</taxon>
        <taxon>Methanobacteriota</taxon>
        <taxon>Stenosarchaea group</taxon>
        <taxon>Halobacteria</taxon>
        <taxon>Halobacteriales</taxon>
        <taxon>Haloferacaceae</taxon>
        <taxon>Halobaculum</taxon>
    </lineage>
</organism>
<sequence length="83" mass="9102">MVGSRTRTALVGLAVSLAVSVAAWYYFDTLLVFLFLPFVPVLFRGLTGGEDRQPAKTCPTCGFETRARDVNYCPRDGAQLVVE</sequence>
<dbReference type="GeneID" id="79269792"/>
<gene>
    <name evidence="1" type="ORF">ACFQKD_03305</name>
</gene>
<dbReference type="EMBL" id="JBHTAG010000002">
    <property type="protein sequence ID" value="MFC7096321.1"/>
    <property type="molecule type" value="Genomic_DNA"/>
</dbReference>
<dbReference type="RefSeq" id="WP_276239206.1">
    <property type="nucleotide sequence ID" value="NZ_CP119989.1"/>
</dbReference>
<evidence type="ECO:0008006" key="3">
    <source>
        <dbReference type="Google" id="ProtNLM"/>
    </source>
</evidence>
<protein>
    <recommendedName>
        <fullName evidence="3">Zinc ribbon domain-containing protein</fullName>
    </recommendedName>
</protein>
<reference evidence="1 2" key="1">
    <citation type="journal article" date="2019" name="Int. J. Syst. Evol. Microbiol.">
        <title>The Global Catalogue of Microorganisms (GCM) 10K type strain sequencing project: providing services to taxonomists for standard genome sequencing and annotation.</title>
        <authorList>
            <consortium name="The Broad Institute Genomics Platform"/>
            <consortium name="The Broad Institute Genome Sequencing Center for Infectious Disease"/>
            <person name="Wu L."/>
            <person name="Ma J."/>
        </authorList>
    </citation>
    <scope>NUCLEOTIDE SEQUENCE [LARGE SCALE GENOMIC DNA]</scope>
    <source>
        <strain evidence="1 2">DT55</strain>
    </source>
</reference>
<keyword evidence="2" id="KW-1185">Reference proteome</keyword>